<dbReference type="STRING" id="1293890.TALK_08440"/>
<dbReference type="RefSeq" id="WP_085617825.1">
    <property type="nucleotide sequence ID" value="NZ_CAXBPE010000014.1"/>
</dbReference>
<accession>A0A1Y2LCS0</accession>
<proteinExistence type="predicted"/>
<evidence type="ECO:0000313" key="2">
    <source>
        <dbReference type="EMBL" id="OSQ48302.1"/>
    </source>
</evidence>
<gene>
    <name evidence="2" type="ORF">TALK_08440</name>
</gene>
<protein>
    <submittedName>
        <fullName evidence="2">Membrane protein</fullName>
    </submittedName>
</protein>
<feature type="transmembrane region" description="Helical" evidence="1">
    <location>
        <begin position="46"/>
        <end position="65"/>
    </location>
</feature>
<keyword evidence="1" id="KW-0472">Membrane</keyword>
<name>A0A1Y2LCS0_9PROT</name>
<comment type="caution">
    <text evidence="2">The sequence shown here is derived from an EMBL/GenBank/DDBJ whole genome shotgun (WGS) entry which is preliminary data.</text>
</comment>
<dbReference type="OrthoDB" id="6199344at2"/>
<evidence type="ECO:0000313" key="3">
    <source>
        <dbReference type="Proteomes" id="UP000193396"/>
    </source>
</evidence>
<dbReference type="EMBL" id="JFKB01000005">
    <property type="protein sequence ID" value="OSQ48302.1"/>
    <property type="molecule type" value="Genomic_DNA"/>
</dbReference>
<dbReference type="InterPro" id="IPR021521">
    <property type="entry name" value="DUF3185"/>
</dbReference>
<evidence type="ECO:0000256" key="1">
    <source>
        <dbReference type="SAM" id="Phobius"/>
    </source>
</evidence>
<keyword evidence="1" id="KW-1133">Transmembrane helix</keyword>
<keyword evidence="3" id="KW-1185">Reference proteome</keyword>
<reference evidence="2 3" key="1">
    <citation type="submission" date="2014-03" db="EMBL/GenBank/DDBJ databases">
        <title>The draft genome sequence of Thalassospira alkalitolerans JCM 18968.</title>
        <authorList>
            <person name="Lai Q."/>
            <person name="Shao Z."/>
        </authorList>
    </citation>
    <scope>NUCLEOTIDE SEQUENCE [LARGE SCALE GENOMIC DNA]</scope>
    <source>
        <strain evidence="2 3">JCM 18968</strain>
    </source>
</reference>
<dbReference type="Proteomes" id="UP000193396">
    <property type="component" value="Unassembled WGS sequence"/>
</dbReference>
<sequence>MSINRVIGAVILVIGLGLLISGYNASESAADQLSETFLGNYTDETVWYLIAGAAATVGGFLLLMFGRRR</sequence>
<dbReference type="Pfam" id="PF11381">
    <property type="entry name" value="DUF3185"/>
    <property type="match status" value="1"/>
</dbReference>
<dbReference type="AlphaFoldDB" id="A0A1Y2LCS0"/>
<keyword evidence="1" id="KW-0812">Transmembrane</keyword>
<organism evidence="2 3">
    <name type="scientific">Thalassospira alkalitolerans</name>
    <dbReference type="NCBI Taxonomy" id="1293890"/>
    <lineage>
        <taxon>Bacteria</taxon>
        <taxon>Pseudomonadati</taxon>
        <taxon>Pseudomonadota</taxon>
        <taxon>Alphaproteobacteria</taxon>
        <taxon>Rhodospirillales</taxon>
        <taxon>Thalassospiraceae</taxon>
        <taxon>Thalassospira</taxon>
    </lineage>
</organism>